<evidence type="ECO:0000313" key="13">
    <source>
        <dbReference type="EMBL" id="AKV74707.1"/>
    </source>
</evidence>
<evidence type="ECO:0000313" key="14">
    <source>
        <dbReference type="EMBL" id="AKV76945.1"/>
    </source>
</evidence>
<dbReference type="EMBL" id="CP012174">
    <property type="protein sequence ID" value="AKV79196.1"/>
    <property type="molecule type" value="Genomic_DNA"/>
</dbReference>
<dbReference type="Proteomes" id="UP000029084">
    <property type="component" value="Chromosome"/>
</dbReference>
<evidence type="ECO:0000313" key="22">
    <source>
        <dbReference type="Proteomes" id="UP000062475"/>
    </source>
</evidence>
<evidence type="ECO:0000256" key="2">
    <source>
        <dbReference type="ARBA" id="ARBA00022603"/>
    </source>
</evidence>
<evidence type="ECO:0000313" key="21">
    <source>
        <dbReference type="Proteomes" id="UP000062398"/>
    </source>
</evidence>
<evidence type="ECO:0000313" key="18">
    <source>
        <dbReference type="Proteomes" id="UP000029084"/>
    </source>
</evidence>
<dbReference type="Proteomes" id="UP000068832">
    <property type="component" value="Chromosome"/>
</dbReference>
<keyword evidence="3 10" id="KW-0808">Transferase</keyword>
<dbReference type="PANTHER" id="PTHR10631:SF3">
    <property type="entry name" value="TRNA (GUANINE(26)-N(2))-DIMETHYLTRANSFERASE"/>
    <property type="match status" value="1"/>
</dbReference>
<dbReference type="GO" id="GO:0160104">
    <property type="term" value="F:tRNA (guanine(26)-N2)-dimethyltransferase activity"/>
    <property type="evidence" value="ECO:0007669"/>
    <property type="project" value="UniProtKB-UniRule"/>
</dbReference>
<dbReference type="OrthoDB" id="372177at2157"/>
<evidence type="ECO:0000256" key="10">
    <source>
        <dbReference type="HAMAP-Rule" id="MF_00290"/>
    </source>
</evidence>
<evidence type="ECO:0000256" key="9">
    <source>
        <dbReference type="ARBA" id="ARBA00039099"/>
    </source>
</evidence>
<dbReference type="GeneID" id="91756238"/>
<feature type="binding site" evidence="10">
    <location>
        <position position="244"/>
    </location>
    <ligand>
        <name>Zn(2+)</name>
        <dbReference type="ChEBI" id="CHEBI:29105"/>
    </ligand>
</feature>
<dbReference type="OMA" id="VFYNPVM"/>
<gene>
    <name evidence="10" type="primary">trm1</name>
    <name evidence="12" type="ORF">HA72_1726</name>
    <name evidence="13" type="ORF">MsedA_1761</name>
    <name evidence="14" type="ORF">MsedB_1763</name>
    <name evidence="15" type="ORF">MsedC_1761</name>
    <name evidence="16" type="ORF">MsedD_1762</name>
    <name evidence="17" type="ORF">MsedE_1763</name>
</gene>
<feature type="binding site" evidence="10">
    <location>
        <position position="69"/>
    </location>
    <ligand>
        <name>S-adenosyl-L-methionine</name>
        <dbReference type="ChEBI" id="CHEBI:59789"/>
    </ligand>
</feature>
<reference evidence="12 18" key="1">
    <citation type="journal article" date="2014" name="J. Bacteriol.">
        <title>Role of an Archaeal PitA Transporter in the Copper and Arsenic Resistance of Metallosphaera sedula, an Extreme Thermoacidophile.</title>
        <authorList>
            <person name="McCarthy S."/>
            <person name="Ai C."/>
            <person name="Wheaton G."/>
            <person name="Tevatia R."/>
            <person name="Eckrich V."/>
            <person name="Kelly R."/>
            <person name="Blum P."/>
        </authorList>
    </citation>
    <scope>NUCLEOTIDE SEQUENCE [LARGE SCALE GENOMIC DNA]</scope>
    <source>
        <strain evidence="12 18">CuR1</strain>
    </source>
</reference>
<evidence type="ECO:0000256" key="4">
    <source>
        <dbReference type="ARBA" id="ARBA00022691"/>
    </source>
</evidence>
<name>A0A088E965_9CREN</name>
<evidence type="ECO:0000256" key="3">
    <source>
        <dbReference type="ARBA" id="ARBA00022679"/>
    </source>
</evidence>
<dbReference type="GO" id="GO:0000049">
    <property type="term" value="F:tRNA binding"/>
    <property type="evidence" value="ECO:0007669"/>
    <property type="project" value="UniProtKB-UniRule"/>
</dbReference>
<dbReference type="Proteomes" id="UP000062398">
    <property type="component" value="Chromosome"/>
</dbReference>
<feature type="binding site" evidence="10">
    <location>
        <position position="247"/>
    </location>
    <ligand>
        <name>Zn(2+)</name>
        <dbReference type="ChEBI" id="CHEBI:29105"/>
    </ligand>
</feature>
<dbReference type="PATRIC" id="fig|43687.5.peg.1859"/>
<feature type="binding site" evidence="10">
    <location>
        <position position="113"/>
    </location>
    <ligand>
        <name>S-adenosyl-L-methionine</name>
        <dbReference type="ChEBI" id="CHEBI:59789"/>
    </ligand>
</feature>
<dbReference type="EMBL" id="CP012172">
    <property type="protein sequence ID" value="AKV74707.1"/>
    <property type="molecule type" value="Genomic_DNA"/>
</dbReference>
<evidence type="ECO:0000313" key="20">
    <source>
        <dbReference type="Proteomes" id="UP000061362"/>
    </source>
</evidence>
<dbReference type="EMBL" id="CP012173">
    <property type="protein sequence ID" value="AKV76945.1"/>
    <property type="molecule type" value="Genomic_DNA"/>
</dbReference>
<evidence type="ECO:0000256" key="11">
    <source>
        <dbReference type="PROSITE-ProRule" id="PRU00958"/>
    </source>
</evidence>
<dbReference type="EMBL" id="CP012176">
    <property type="protein sequence ID" value="AKV83678.1"/>
    <property type="molecule type" value="Genomic_DNA"/>
</dbReference>
<evidence type="ECO:0000313" key="19">
    <source>
        <dbReference type="Proteomes" id="UP000056255"/>
    </source>
</evidence>
<dbReference type="PROSITE" id="PS51626">
    <property type="entry name" value="SAM_MT_TRM1"/>
    <property type="match status" value="1"/>
</dbReference>
<evidence type="ECO:0000256" key="5">
    <source>
        <dbReference type="ARBA" id="ARBA00022694"/>
    </source>
</evidence>
<proteinExistence type="inferred from homology"/>
<evidence type="ECO:0000256" key="1">
    <source>
        <dbReference type="ARBA" id="ARBA00022555"/>
    </source>
</evidence>
<keyword evidence="2 10" id="KW-0489">Methyltransferase</keyword>
<dbReference type="InterPro" id="IPR042296">
    <property type="entry name" value="tRNA_met_Trm1_C"/>
</dbReference>
<comment type="similarity">
    <text evidence="10 11">Belongs to the class I-like SAM-binding methyltransferase superfamily. Trm1 family.</text>
</comment>
<keyword evidence="6 10" id="KW-0479">Metal-binding</keyword>
<accession>A0A088E965</accession>
<feature type="binding site" evidence="10">
    <location>
        <position position="87"/>
    </location>
    <ligand>
        <name>S-adenosyl-L-methionine</name>
        <dbReference type="ChEBI" id="CHEBI:59789"/>
    </ligand>
</feature>
<dbReference type="Proteomes" id="UP000056255">
    <property type="component" value="Chromosome"/>
</dbReference>
<evidence type="ECO:0000313" key="16">
    <source>
        <dbReference type="EMBL" id="AKV81441.1"/>
    </source>
</evidence>
<keyword evidence="8 10" id="KW-0694">RNA-binding</keyword>
<dbReference type="EMBL" id="CP008822">
    <property type="protein sequence ID" value="AIM27865.1"/>
    <property type="molecule type" value="Genomic_DNA"/>
</dbReference>
<dbReference type="NCBIfam" id="NF003331">
    <property type="entry name" value="PRK04338.1-7"/>
    <property type="match status" value="1"/>
</dbReference>
<dbReference type="InterPro" id="IPR022923">
    <property type="entry name" value="TRM1_arc_bac"/>
</dbReference>
<comment type="function">
    <text evidence="10">Dimethylates a single guanine residue at position 26 of a number of tRNAs using S-adenosyl-L-methionine as donor of the methyl groups.</text>
</comment>
<dbReference type="HAMAP" id="MF_00290">
    <property type="entry name" value="tRNA_dimethyltr_TRM1"/>
    <property type="match status" value="1"/>
</dbReference>
<dbReference type="Gene3D" id="3.40.50.150">
    <property type="entry name" value="Vaccinia Virus protein VP39"/>
    <property type="match status" value="1"/>
</dbReference>
<dbReference type="SMR" id="A0A088E965"/>
<dbReference type="PANTHER" id="PTHR10631">
    <property type="entry name" value="N 2 ,N 2 -DIMETHYLGUANOSINE TRNA METHYLTRANSFERASE"/>
    <property type="match status" value="1"/>
</dbReference>
<dbReference type="Pfam" id="PF02005">
    <property type="entry name" value="TRM"/>
    <property type="match status" value="1"/>
</dbReference>
<feature type="binding site" evidence="10">
    <location>
        <position position="114"/>
    </location>
    <ligand>
        <name>S-adenosyl-L-methionine</name>
        <dbReference type="ChEBI" id="CHEBI:59789"/>
    </ligand>
</feature>
<dbReference type="RefSeq" id="WP_012021668.1">
    <property type="nucleotide sequence ID" value="NZ_AP019770.1"/>
</dbReference>
<evidence type="ECO:0000313" key="17">
    <source>
        <dbReference type="EMBL" id="AKV83678.1"/>
    </source>
</evidence>
<comment type="catalytic activity">
    <reaction evidence="10">
        <text>guanosine(26) in tRNA + 2 S-adenosyl-L-methionine = N(2)-dimethylguanosine(26) in tRNA + 2 S-adenosyl-L-homocysteine + 2 H(+)</text>
        <dbReference type="Rhea" id="RHEA:43140"/>
        <dbReference type="Rhea" id="RHEA-COMP:10359"/>
        <dbReference type="Rhea" id="RHEA-COMP:10360"/>
        <dbReference type="ChEBI" id="CHEBI:15378"/>
        <dbReference type="ChEBI" id="CHEBI:57856"/>
        <dbReference type="ChEBI" id="CHEBI:59789"/>
        <dbReference type="ChEBI" id="CHEBI:74269"/>
        <dbReference type="ChEBI" id="CHEBI:74513"/>
        <dbReference type="EC" id="2.1.1.216"/>
    </reaction>
</comment>
<dbReference type="FunFam" id="3.40.50.150:FF:000272">
    <property type="entry name" value="tRNA (guanine(26)-N(2))-dimethyltransferase"/>
    <property type="match status" value="1"/>
</dbReference>
<evidence type="ECO:0000313" key="15">
    <source>
        <dbReference type="EMBL" id="AKV79196.1"/>
    </source>
</evidence>
<dbReference type="Proteomes" id="UP000062475">
    <property type="component" value="Chromosome"/>
</dbReference>
<dbReference type="Proteomes" id="UP000061362">
    <property type="component" value="Chromosome"/>
</dbReference>
<evidence type="ECO:0000256" key="7">
    <source>
        <dbReference type="ARBA" id="ARBA00022833"/>
    </source>
</evidence>
<dbReference type="Gene3D" id="3.30.56.70">
    <property type="entry name" value="N2,N2-dimethylguanosine tRNA methyltransferase, C-terminal domain"/>
    <property type="match status" value="1"/>
</dbReference>
<dbReference type="InterPro" id="IPR002905">
    <property type="entry name" value="Trm1"/>
</dbReference>
<dbReference type="SUPFAM" id="SSF53335">
    <property type="entry name" value="S-adenosyl-L-methionine-dependent methyltransferases"/>
    <property type="match status" value="1"/>
</dbReference>
<dbReference type="GO" id="GO:0046872">
    <property type="term" value="F:metal ion binding"/>
    <property type="evidence" value="ECO:0007669"/>
    <property type="project" value="UniProtKB-KW"/>
</dbReference>
<dbReference type="AlphaFoldDB" id="A0A088E965"/>
<feature type="binding site" evidence="10">
    <location>
        <position position="261"/>
    </location>
    <ligand>
        <name>Zn(2+)</name>
        <dbReference type="ChEBI" id="CHEBI:29105"/>
    </ligand>
</feature>
<keyword evidence="4 10" id="KW-0949">S-adenosyl-L-methionine</keyword>
<evidence type="ECO:0000256" key="6">
    <source>
        <dbReference type="ARBA" id="ARBA00022723"/>
    </source>
</evidence>
<protein>
    <recommendedName>
        <fullName evidence="9 10">tRNA (guanine(26)-N(2))-dimethyltransferase</fullName>
        <ecNumber evidence="9 10">2.1.1.216</ecNumber>
    </recommendedName>
    <alternativeName>
        <fullName evidence="10">tRNA 2,2-dimethylguanosine-26 methyltransferase</fullName>
    </alternativeName>
    <alternativeName>
        <fullName evidence="10">tRNA(guanine-26,N(2)-N(2)) methyltransferase</fullName>
    </alternativeName>
    <alternativeName>
        <fullName evidence="10">tRNA(m(2,2)G26)dimethyltransferase</fullName>
    </alternativeName>
</protein>
<sequence length="382" mass="42812">MKLTEVIEGKARLVIPDPSEFSREGKFDPAWSPVFYNPRMVFNRDVSVLAVSVISPPSVLDAMSATGVRGIRYVKESGVKGEVLFNDKNPVSVELISKNLELNGITGKVLRSDANSLMHQVKVGYTDLDPFGSPAPYLFSAISSLRRKGVLGVTATDLSALEGKSRTSSKRKYGVQGSRLSYSKEAGLRVLLGKIVKEASVQEKGIRPLMGFYHDYYYRLFVKMEDGAKRADRSLESLGTLYECDRCGYSFMSSDECERKCPVCGGELKYYGPAWIGEFNDLEFLKEMKNRLTEFSYLSNSVKISELLEYLERENRFGPYYRVDVLASRLKVNMPPMNSLLGCLGDAVRTHFDPRGFKSFREFSEILECVKGSSATYETSGR</sequence>
<dbReference type="InterPro" id="IPR029063">
    <property type="entry name" value="SAM-dependent_MTases_sf"/>
</dbReference>
<dbReference type="GO" id="GO:0002940">
    <property type="term" value="P:tRNA N2-guanine methylation"/>
    <property type="evidence" value="ECO:0007669"/>
    <property type="project" value="TreeGrafter"/>
</dbReference>
<keyword evidence="1 10" id="KW-0820">tRNA-binding</keyword>
<feature type="binding site" evidence="10">
    <location>
        <position position="44"/>
    </location>
    <ligand>
        <name>S-adenosyl-L-methionine</name>
        <dbReference type="ChEBI" id="CHEBI:59789"/>
    </ligand>
</feature>
<reference evidence="20 21" key="2">
    <citation type="journal article" date="2015" name="Genome Announc.">
        <title>Complete Genome Sequences of Evolved Arsenate-Resistant Metallosphaera sedula Strains.</title>
        <authorList>
            <person name="Ai C."/>
            <person name="McCarthy S."/>
            <person name="Schackwitz W."/>
            <person name="Martin J."/>
            <person name="Lipzen A."/>
            <person name="Blum P."/>
        </authorList>
    </citation>
    <scope>NUCLEOTIDE SEQUENCE [LARGE SCALE GENOMIC DNA]</scope>
    <source>
        <strain evidence="15 21">ARS120-1</strain>
        <strain evidence="16 20">ARS120-2</strain>
        <strain evidence="13 23">ARS50-1</strain>
        <strain evidence="14 22">ARS50-2</strain>
    </source>
</reference>
<dbReference type="EC" id="2.1.1.216" evidence="9 10"/>
<feature type="binding site" evidence="10">
    <location>
        <position position="264"/>
    </location>
    <ligand>
        <name>Zn(2+)</name>
        <dbReference type="ChEBI" id="CHEBI:29105"/>
    </ligand>
</feature>
<evidence type="ECO:0000313" key="12">
    <source>
        <dbReference type="EMBL" id="AIM27865.1"/>
    </source>
</evidence>
<evidence type="ECO:0000313" key="23">
    <source>
        <dbReference type="Proteomes" id="UP000068832"/>
    </source>
</evidence>
<dbReference type="EMBL" id="CP012175">
    <property type="protein sequence ID" value="AKV81441.1"/>
    <property type="molecule type" value="Genomic_DNA"/>
</dbReference>
<organism evidence="12 18">
    <name type="scientific">Metallosphaera sedula</name>
    <dbReference type="NCBI Taxonomy" id="43687"/>
    <lineage>
        <taxon>Archaea</taxon>
        <taxon>Thermoproteota</taxon>
        <taxon>Thermoprotei</taxon>
        <taxon>Sulfolobales</taxon>
        <taxon>Sulfolobaceae</taxon>
        <taxon>Metallosphaera</taxon>
    </lineage>
</organism>
<keyword evidence="7 10" id="KW-0862">Zinc</keyword>
<evidence type="ECO:0000256" key="8">
    <source>
        <dbReference type="ARBA" id="ARBA00022884"/>
    </source>
</evidence>
<keyword evidence="5 10" id="KW-0819">tRNA processing</keyword>
<reference evidence="17 19" key="3">
    <citation type="submission" date="2015-07" db="EMBL/GenBank/DDBJ databases">
        <title>Physiological, transcriptional responses and genome re-sequencing of acid resistant extremely thermoacidophilic Metallosphaera sedula SARC-M1.</title>
        <authorList>
            <person name="Ai C."/>
            <person name="McCarthy S."/>
            <person name="Eckrich V."/>
            <person name="Rudrappa D."/>
            <person name="Qiu G."/>
            <person name="Blum P."/>
        </authorList>
    </citation>
    <scope>NUCLEOTIDE SEQUENCE [LARGE SCALE GENOMIC DNA]</scope>
    <source>
        <strain evidence="17 19">SARC-M1</strain>
    </source>
</reference>